<evidence type="ECO:0000256" key="1">
    <source>
        <dbReference type="SAM" id="MobiDB-lite"/>
    </source>
</evidence>
<sequence>MPIHIPELAPKGAHICNMPSVVLQMKDYSRQSIGSSYSTLPRPLGSSNPVVLTRKPTT</sequence>
<dbReference type="AlphaFoldDB" id="A0A0E9PCZ2"/>
<proteinExistence type="predicted"/>
<evidence type="ECO:0000313" key="2">
    <source>
        <dbReference type="EMBL" id="JAH02157.1"/>
    </source>
</evidence>
<name>A0A0E9PCZ2_ANGAN</name>
<dbReference type="EMBL" id="GBXM01106420">
    <property type="protein sequence ID" value="JAH02157.1"/>
    <property type="molecule type" value="Transcribed_RNA"/>
</dbReference>
<accession>A0A0E9PCZ2</accession>
<organism evidence="2">
    <name type="scientific">Anguilla anguilla</name>
    <name type="common">European freshwater eel</name>
    <name type="synonym">Muraena anguilla</name>
    <dbReference type="NCBI Taxonomy" id="7936"/>
    <lineage>
        <taxon>Eukaryota</taxon>
        <taxon>Metazoa</taxon>
        <taxon>Chordata</taxon>
        <taxon>Craniata</taxon>
        <taxon>Vertebrata</taxon>
        <taxon>Euteleostomi</taxon>
        <taxon>Actinopterygii</taxon>
        <taxon>Neopterygii</taxon>
        <taxon>Teleostei</taxon>
        <taxon>Anguilliformes</taxon>
        <taxon>Anguillidae</taxon>
        <taxon>Anguilla</taxon>
    </lineage>
</organism>
<feature type="region of interest" description="Disordered" evidence="1">
    <location>
        <begin position="33"/>
        <end position="58"/>
    </location>
</feature>
<protein>
    <submittedName>
        <fullName evidence="2">Uncharacterized protein</fullName>
    </submittedName>
</protein>
<reference evidence="2" key="1">
    <citation type="submission" date="2014-11" db="EMBL/GenBank/DDBJ databases">
        <authorList>
            <person name="Amaro Gonzalez C."/>
        </authorList>
    </citation>
    <scope>NUCLEOTIDE SEQUENCE</scope>
</reference>
<reference evidence="2" key="2">
    <citation type="journal article" date="2015" name="Fish Shellfish Immunol.">
        <title>Early steps in the European eel (Anguilla anguilla)-Vibrio vulnificus interaction in the gills: Role of the RtxA13 toxin.</title>
        <authorList>
            <person name="Callol A."/>
            <person name="Pajuelo D."/>
            <person name="Ebbesson L."/>
            <person name="Teles M."/>
            <person name="MacKenzie S."/>
            <person name="Amaro C."/>
        </authorList>
    </citation>
    <scope>NUCLEOTIDE SEQUENCE</scope>
</reference>